<evidence type="ECO:0000313" key="2">
    <source>
        <dbReference type="Proteomes" id="UP000054166"/>
    </source>
</evidence>
<accession>A0A0C3EGA3</accession>
<dbReference type="STRING" id="765440.A0A0C3EGA3"/>
<dbReference type="InParanoid" id="A0A0C3EGA3"/>
<dbReference type="EMBL" id="KN833237">
    <property type="protein sequence ID" value="KIM71670.1"/>
    <property type="molecule type" value="Genomic_DNA"/>
</dbReference>
<reference evidence="2" key="2">
    <citation type="submission" date="2015-01" db="EMBL/GenBank/DDBJ databases">
        <title>Evolutionary Origins and Diversification of the Mycorrhizal Mutualists.</title>
        <authorList>
            <consortium name="DOE Joint Genome Institute"/>
            <consortium name="Mycorrhizal Genomics Consortium"/>
            <person name="Kohler A."/>
            <person name="Kuo A."/>
            <person name="Nagy L.G."/>
            <person name="Floudas D."/>
            <person name="Copeland A."/>
            <person name="Barry K.W."/>
            <person name="Cichocki N."/>
            <person name="Veneault-Fourrey C."/>
            <person name="LaButti K."/>
            <person name="Lindquist E.A."/>
            <person name="Lipzen A."/>
            <person name="Lundell T."/>
            <person name="Morin E."/>
            <person name="Murat C."/>
            <person name="Riley R."/>
            <person name="Ohm R."/>
            <person name="Sun H."/>
            <person name="Tunlid A."/>
            <person name="Henrissat B."/>
            <person name="Grigoriev I.V."/>
            <person name="Hibbett D.S."/>
            <person name="Martin F."/>
        </authorList>
    </citation>
    <scope>NUCLEOTIDE SEQUENCE [LARGE SCALE GENOMIC DNA]</scope>
    <source>
        <strain evidence="2">F 1598</strain>
    </source>
</reference>
<dbReference type="Pfam" id="PF20414">
    <property type="entry name" value="DUF6698"/>
    <property type="match status" value="1"/>
</dbReference>
<sequence>MQVLITNGLLRMGEQADEPEESFTYEQRREHRVFRTLLQMIPGLEERLIEGSEDEVVIIANLVQKGVSSARSDDTKSLKGPILEWIVPPGQSLHPPIARNIKMDRGFNHDRTGFLLCPAGMDWSDIETKKKLQSGELSVPGDQWPVFLYADHTFDPEEPWKGLLRSSILVSAYKHVFTSPSSVDNITKATRSGNARIHGMTSVTPASIAYIATQARFALSSSSVFSRTDIVTDSERFYNSILQLLEDADEQEEVQDLLKWWNRQIFPNFLSTQRPPIKSSALAKIRERRAQRKALGPASSDYPNSV</sequence>
<dbReference type="AlphaFoldDB" id="A0A0C3EGA3"/>
<gene>
    <name evidence="1" type="ORF">PILCRDRAFT_830206</name>
</gene>
<name>A0A0C3EGA3_PILCF</name>
<reference evidence="1 2" key="1">
    <citation type="submission" date="2014-04" db="EMBL/GenBank/DDBJ databases">
        <authorList>
            <consortium name="DOE Joint Genome Institute"/>
            <person name="Kuo A."/>
            <person name="Tarkka M."/>
            <person name="Buscot F."/>
            <person name="Kohler A."/>
            <person name="Nagy L.G."/>
            <person name="Floudas D."/>
            <person name="Copeland A."/>
            <person name="Barry K.W."/>
            <person name="Cichocki N."/>
            <person name="Veneault-Fourrey C."/>
            <person name="LaButti K."/>
            <person name="Lindquist E.A."/>
            <person name="Lipzen A."/>
            <person name="Lundell T."/>
            <person name="Morin E."/>
            <person name="Murat C."/>
            <person name="Sun H."/>
            <person name="Tunlid A."/>
            <person name="Henrissat B."/>
            <person name="Grigoriev I.V."/>
            <person name="Hibbett D.S."/>
            <person name="Martin F."/>
            <person name="Nordberg H.P."/>
            <person name="Cantor M.N."/>
            <person name="Hua S.X."/>
        </authorList>
    </citation>
    <scope>NUCLEOTIDE SEQUENCE [LARGE SCALE GENOMIC DNA]</scope>
    <source>
        <strain evidence="1 2">F 1598</strain>
    </source>
</reference>
<proteinExistence type="predicted"/>
<feature type="non-terminal residue" evidence="1">
    <location>
        <position position="306"/>
    </location>
</feature>
<dbReference type="HOGENOM" id="CLU_035918_3_1_1"/>
<evidence type="ECO:0000313" key="1">
    <source>
        <dbReference type="EMBL" id="KIM71670.1"/>
    </source>
</evidence>
<protein>
    <submittedName>
        <fullName evidence="1">Uncharacterized protein</fullName>
    </submittedName>
</protein>
<dbReference type="Proteomes" id="UP000054166">
    <property type="component" value="Unassembled WGS sequence"/>
</dbReference>
<dbReference type="InterPro" id="IPR046521">
    <property type="entry name" value="DUF6698"/>
</dbReference>
<dbReference type="OrthoDB" id="3160134at2759"/>
<keyword evidence="2" id="KW-1185">Reference proteome</keyword>
<organism evidence="1 2">
    <name type="scientific">Piloderma croceum (strain F 1598)</name>
    <dbReference type="NCBI Taxonomy" id="765440"/>
    <lineage>
        <taxon>Eukaryota</taxon>
        <taxon>Fungi</taxon>
        <taxon>Dikarya</taxon>
        <taxon>Basidiomycota</taxon>
        <taxon>Agaricomycotina</taxon>
        <taxon>Agaricomycetes</taxon>
        <taxon>Agaricomycetidae</taxon>
        <taxon>Atheliales</taxon>
        <taxon>Atheliaceae</taxon>
        <taxon>Piloderma</taxon>
    </lineage>
</organism>